<gene>
    <name evidence="2" type="ORF">JBS370_LOCUS25183</name>
    <name evidence="1" type="ORF">ZHD862_LOCUS8386</name>
</gene>
<dbReference type="EMBL" id="CAJOBD010004115">
    <property type="protein sequence ID" value="CAF3981077.1"/>
    <property type="molecule type" value="Genomic_DNA"/>
</dbReference>
<organism evidence="1 3">
    <name type="scientific">Rotaria sordida</name>
    <dbReference type="NCBI Taxonomy" id="392033"/>
    <lineage>
        <taxon>Eukaryota</taxon>
        <taxon>Metazoa</taxon>
        <taxon>Spiralia</taxon>
        <taxon>Gnathifera</taxon>
        <taxon>Rotifera</taxon>
        <taxon>Eurotatoria</taxon>
        <taxon>Bdelloidea</taxon>
        <taxon>Philodinida</taxon>
        <taxon>Philodinidae</taxon>
        <taxon>Rotaria</taxon>
    </lineage>
</organism>
<accession>A0A814AYM6</accession>
<evidence type="ECO:0000313" key="2">
    <source>
        <dbReference type="EMBL" id="CAF3981077.1"/>
    </source>
</evidence>
<proteinExistence type="predicted"/>
<evidence type="ECO:0008006" key="4">
    <source>
        <dbReference type="Google" id="ProtNLM"/>
    </source>
</evidence>
<dbReference type="AlphaFoldDB" id="A0A814AYM6"/>
<dbReference type="EMBL" id="CAJNOT010000269">
    <property type="protein sequence ID" value="CAF0920878.1"/>
    <property type="molecule type" value="Genomic_DNA"/>
</dbReference>
<comment type="caution">
    <text evidence="1">The sequence shown here is derived from an EMBL/GenBank/DDBJ whole genome shotgun (WGS) entry which is preliminary data.</text>
</comment>
<name>A0A814AYM6_9BILA</name>
<sequence length="428" mass="48381">PSIHAAHLSSIQPTSSTRLPHVQLGNLVLFETTDNGLLALPLSNVQSIRGASLKTTYQRKVFKNCLSIEYKNESESSDTGLMKYLTFGITWAPSYNLVLLSSEDPSIKRLCLSSKAVILNDIENMNVDNLFCIVGFPNVSKFASVVDPIISGEDVKAFLDRLKQCEVESTSSRYSNPASFMSNSIMTQQMVSVMPSHENNVPSGSQPDAGVDDLHLYEFKNVLLQKKERLMLPIFDIEIPYKDVYHCKIDTSISEYIYYQHGEKKDFEEVWHSVEFENISNFIWTTAPVVITKGQLEQQFIGQDKLTYTLKGSTAFVNLTKALDIQVQLDEKVSSTNPTRFTLSRVHYQTDQMEGKILVRNHKSEEVVVAITATLMGKMGNYSIAPKKDAVKTGNDRANPRHEIQWEINVKSNQTLEIKYVRSYNKRV</sequence>
<feature type="non-terminal residue" evidence="1">
    <location>
        <position position="1"/>
    </location>
</feature>
<evidence type="ECO:0000313" key="1">
    <source>
        <dbReference type="EMBL" id="CAF0920878.1"/>
    </source>
</evidence>
<evidence type="ECO:0000313" key="3">
    <source>
        <dbReference type="Proteomes" id="UP000663864"/>
    </source>
</evidence>
<reference evidence="1" key="1">
    <citation type="submission" date="2021-02" db="EMBL/GenBank/DDBJ databases">
        <authorList>
            <person name="Nowell W R."/>
        </authorList>
    </citation>
    <scope>NUCLEOTIDE SEQUENCE</scope>
</reference>
<dbReference type="Proteomes" id="UP000663864">
    <property type="component" value="Unassembled WGS sequence"/>
</dbReference>
<protein>
    <recommendedName>
        <fullName evidence="4">DUF4139 domain-containing protein</fullName>
    </recommendedName>
</protein>
<dbReference type="Proteomes" id="UP000663836">
    <property type="component" value="Unassembled WGS sequence"/>
</dbReference>